<organism evidence="5 6">
    <name type="scientific">Ensete ventricosum</name>
    <name type="common">Abyssinian banana</name>
    <name type="synonym">Musa ensete</name>
    <dbReference type="NCBI Taxonomy" id="4639"/>
    <lineage>
        <taxon>Eukaryota</taxon>
        <taxon>Viridiplantae</taxon>
        <taxon>Streptophyta</taxon>
        <taxon>Embryophyta</taxon>
        <taxon>Tracheophyta</taxon>
        <taxon>Spermatophyta</taxon>
        <taxon>Magnoliopsida</taxon>
        <taxon>Liliopsida</taxon>
        <taxon>Zingiberales</taxon>
        <taxon>Musaceae</taxon>
        <taxon>Ensete</taxon>
    </lineage>
</organism>
<dbReference type="GO" id="GO:0003735">
    <property type="term" value="F:structural constituent of ribosome"/>
    <property type="evidence" value="ECO:0007669"/>
    <property type="project" value="InterPro"/>
</dbReference>
<comment type="similarity">
    <text evidence="1">Belongs to the universal ribosomal protein uS11 family.</text>
</comment>
<keyword evidence="3" id="KW-0687">Ribonucleoprotein</keyword>
<accession>A0A426XX98</accession>
<gene>
    <name evidence="5" type="ORF">B296_00037481</name>
</gene>
<dbReference type="GO" id="GO:0006412">
    <property type="term" value="P:translation"/>
    <property type="evidence" value="ECO:0007669"/>
    <property type="project" value="InterPro"/>
</dbReference>
<evidence type="ECO:0000313" key="5">
    <source>
        <dbReference type="EMBL" id="RRT44092.1"/>
    </source>
</evidence>
<reference evidence="5 6" key="1">
    <citation type="journal article" date="2014" name="Agronomy (Basel)">
        <title>A Draft Genome Sequence for Ensete ventricosum, the Drought-Tolerant Tree Against Hunger.</title>
        <authorList>
            <person name="Harrison J."/>
            <person name="Moore K.A."/>
            <person name="Paszkiewicz K."/>
            <person name="Jones T."/>
            <person name="Grant M."/>
            <person name="Ambacheew D."/>
            <person name="Muzemil S."/>
            <person name="Studholme D.J."/>
        </authorList>
    </citation>
    <scope>NUCLEOTIDE SEQUENCE [LARGE SCALE GENOMIC DNA]</scope>
</reference>
<evidence type="ECO:0000256" key="1">
    <source>
        <dbReference type="ARBA" id="ARBA00006194"/>
    </source>
</evidence>
<name>A0A426XX98_ENSVE</name>
<evidence type="ECO:0000313" key="6">
    <source>
        <dbReference type="Proteomes" id="UP000287651"/>
    </source>
</evidence>
<dbReference type="PANTHER" id="PTHR11759">
    <property type="entry name" value="40S RIBOSOMAL PROTEIN S14/30S RIBOSOMAL PROTEIN S11"/>
    <property type="match status" value="1"/>
</dbReference>
<feature type="region of interest" description="Disordered" evidence="4">
    <location>
        <begin position="45"/>
        <end position="99"/>
    </location>
</feature>
<proteinExistence type="inferred from homology"/>
<dbReference type="InterPro" id="IPR001971">
    <property type="entry name" value="Ribosomal_uS11"/>
</dbReference>
<evidence type="ECO:0008006" key="7">
    <source>
        <dbReference type="Google" id="ProtNLM"/>
    </source>
</evidence>
<dbReference type="Gene3D" id="3.30.420.80">
    <property type="entry name" value="Ribosomal protein S11"/>
    <property type="match status" value="1"/>
</dbReference>
<keyword evidence="2" id="KW-0689">Ribosomal protein</keyword>
<feature type="compositionally biased region" description="Basic and acidic residues" evidence="4">
    <location>
        <begin position="77"/>
        <end position="92"/>
    </location>
</feature>
<dbReference type="InterPro" id="IPR036967">
    <property type="entry name" value="Ribosomal_uS11_sf"/>
</dbReference>
<protein>
    <recommendedName>
        <fullName evidence="7">40S ribosomal protein S14</fullName>
    </recommendedName>
</protein>
<dbReference type="GO" id="GO:0005840">
    <property type="term" value="C:ribosome"/>
    <property type="evidence" value="ECO:0007669"/>
    <property type="project" value="UniProtKB-KW"/>
</dbReference>
<dbReference type="EMBL" id="AMZH03016699">
    <property type="protein sequence ID" value="RRT44092.1"/>
    <property type="molecule type" value="Genomic_DNA"/>
</dbReference>
<evidence type="ECO:0000256" key="2">
    <source>
        <dbReference type="ARBA" id="ARBA00022980"/>
    </source>
</evidence>
<dbReference type="GO" id="GO:1990904">
    <property type="term" value="C:ribonucleoprotein complex"/>
    <property type="evidence" value="ECO:0007669"/>
    <property type="project" value="UniProtKB-KW"/>
</dbReference>
<dbReference type="Pfam" id="PF00411">
    <property type="entry name" value="Ribosomal_S11"/>
    <property type="match status" value="1"/>
</dbReference>
<dbReference type="SUPFAM" id="SSF53137">
    <property type="entry name" value="Translational machinery components"/>
    <property type="match status" value="1"/>
</dbReference>
<dbReference type="Proteomes" id="UP000287651">
    <property type="component" value="Unassembled WGS sequence"/>
</dbReference>
<comment type="caution">
    <text evidence="5">The sequence shown here is derived from an EMBL/GenBank/DDBJ whole genome shotgun (WGS) entry which is preliminary data.</text>
</comment>
<sequence>MLFVTARRPRVRHTKVATARIAMHRSPARSRRLFVCLPTRGLRRTTPSLKEMASPPLSSSGSRDCGDGGRRGVGPGRPRERERQGRATEGRKRTPKRAGGYIRSDGVAVVLNNQAPAFRMRGNRLWYLPVMYPSLTSPWQRCEGDYLVSGLPENRSLEALSEKLHGAFACRPRSLSSMVWLIEVMDLQSGRKKTREPKEDNVTLGPAVREGEQVFGVAHIFASFNDTFIHVTDLSGRETLVRITGFL</sequence>
<dbReference type="AlphaFoldDB" id="A0A426XX98"/>
<evidence type="ECO:0000256" key="3">
    <source>
        <dbReference type="ARBA" id="ARBA00023274"/>
    </source>
</evidence>
<evidence type="ECO:0000256" key="4">
    <source>
        <dbReference type="SAM" id="MobiDB-lite"/>
    </source>
</evidence>